<dbReference type="eggNOG" id="arCOG06357">
    <property type="taxonomic scope" value="Archaea"/>
</dbReference>
<dbReference type="Proteomes" id="UP000011867">
    <property type="component" value="Chromosome"/>
</dbReference>
<organism evidence="2 3">
    <name type="scientific">Natronomonas moolapensis (strain DSM 18674 / CECT 7526 / JCM 14361 / 8.8.11)</name>
    <dbReference type="NCBI Taxonomy" id="268739"/>
    <lineage>
        <taxon>Archaea</taxon>
        <taxon>Methanobacteriati</taxon>
        <taxon>Methanobacteriota</taxon>
        <taxon>Stenosarchaea group</taxon>
        <taxon>Halobacteria</taxon>
        <taxon>Halobacteriales</taxon>
        <taxon>Natronomonadaceae</taxon>
        <taxon>Natronomonas</taxon>
    </lineage>
</organism>
<reference evidence="2 3" key="1">
    <citation type="journal article" date="2013" name="Genome Announc.">
        <title>Genome of the haloarchaeon Natronomonas moolapensis, a neutrophilic member of a previously haloalkaliphilic genus.</title>
        <authorList>
            <person name="Dyall-Smith M.L."/>
            <person name="Pfeiffer F."/>
            <person name="Oberwinkler T."/>
            <person name="Klee K."/>
            <person name="Rampp M."/>
            <person name="Palm P."/>
            <person name="Gross K."/>
            <person name="Schuster S.C."/>
            <person name="Oesterhelt D."/>
        </authorList>
    </citation>
    <scope>NUCLEOTIDE SEQUENCE [LARGE SCALE GENOMIC DNA]</scope>
    <source>
        <strain evidence="3">DSM 18674 / JCM 14361 / 8.8.11</strain>
    </source>
</reference>
<feature type="transmembrane region" description="Helical" evidence="1">
    <location>
        <begin position="63"/>
        <end position="85"/>
    </location>
</feature>
<sequence length="168" mass="17072">MSTQTATTGRTGIANTTPKRLVAGAAGGFVGSLLMGVLMQTLNPGTMQMGIPAMYGFEGPAPTIGWAFHQYHGVVLGVGYVLGVENVRSLRQSARRLGGAVGLGVGYGVATTALPVFVMPLWLSTMGFGGAPPFPNLAIPGTLISAAMHVVYAVPVALAHYVAAGDAS</sequence>
<protein>
    <recommendedName>
        <fullName evidence="4">Histidine kinase</fullName>
    </recommendedName>
</protein>
<keyword evidence="1" id="KW-0812">Transmembrane</keyword>
<keyword evidence="3" id="KW-1185">Reference proteome</keyword>
<dbReference type="AlphaFoldDB" id="M1XZW0"/>
<dbReference type="RefSeq" id="WP_015408564.1">
    <property type="nucleotide sequence ID" value="NC_020388.1"/>
</dbReference>
<evidence type="ECO:0008006" key="4">
    <source>
        <dbReference type="Google" id="ProtNLM"/>
    </source>
</evidence>
<feature type="transmembrane region" description="Helical" evidence="1">
    <location>
        <begin position="21"/>
        <end position="43"/>
    </location>
</feature>
<evidence type="ECO:0000313" key="3">
    <source>
        <dbReference type="Proteomes" id="UP000011867"/>
    </source>
</evidence>
<evidence type="ECO:0000313" key="2">
    <source>
        <dbReference type="EMBL" id="CCQ35720.1"/>
    </source>
</evidence>
<dbReference type="GeneID" id="14650754"/>
<accession>M1XZW0</accession>
<dbReference type="KEGG" id="nmo:Nmlp_1519"/>
<dbReference type="OrthoDB" id="204680at2157"/>
<keyword evidence="1" id="KW-1133">Transmembrane helix</keyword>
<feature type="transmembrane region" description="Helical" evidence="1">
    <location>
        <begin position="143"/>
        <end position="163"/>
    </location>
</feature>
<evidence type="ECO:0000256" key="1">
    <source>
        <dbReference type="SAM" id="Phobius"/>
    </source>
</evidence>
<keyword evidence="1" id="KW-0472">Membrane</keyword>
<proteinExistence type="predicted"/>
<dbReference type="HOGENOM" id="CLU_123166_0_0_2"/>
<gene>
    <name evidence="2" type="ordered locus">Nmlp_1519</name>
</gene>
<name>M1XZW0_NATM8</name>
<dbReference type="EMBL" id="HF582854">
    <property type="protein sequence ID" value="CCQ35720.1"/>
    <property type="molecule type" value="Genomic_DNA"/>
</dbReference>
<feature type="transmembrane region" description="Helical" evidence="1">
    <location>
        <begin position="97"/>
        <end position="123"/>
    </location>
</feature>